<dbReference type="STRING" id="568069.A0A1J1IHK0"/>
<evidence type="ECO:0000313" key="1">
    <source>
        <dbReference type="EMBL" id="CRK99234.1"/>
    </source>
</evidence>
<keyword evidence="2" id="KW-1185">Reference proteome</keyword>
<dbReference type="AlphaFoldDB" id="A0A1J1IHK0"/>
<dbReference type="EMBL" id="CVRI01000050">
    <property type="protein sequence ID" value="CRK99234.1"/>
    <property type="molecule type" value="Genomic_DNA"/>
</dbReference>
<accession>A0A1J1IHK0</accession>
<reference evidence="1 2" key="1">
    <citation type="submission" date="2015-04" db="EMBL/GenBank/DDBJ databases">
        <authorList>
            <person name="Syromyatnikov M.Y."/>
            <person name="Popov V.N."/>
        </authorList>
    </citation>
    <scope>NUCLEOTIDE SEQUENCE [LARGE SCALE GENOMIC DNA]</scope>
</reference>
<protein>
    <submittedName>
        <fullName evidence="1">CLUMA_CG012755, isoform A</fullName>
    </submittedName>
</protein>
<name>A0A1J1IHK0_9DIPT</name>
<proteinExistence type="predicted"/>
<gene>
    <name evidence="1" type="primary">similar to cytochrome P450</name>
    <name evidence="1" type="ORF">CLUMA_CG012755</name>
</gene>
<evidence type="ECO:0000313" key="2">
    <source>
        <dbReference type="Proteomes" id="UP000183832"/>
    </source>
</evidence>
<organism evidence="1 2">
    <name type="scientific">Clunio marinus</name>
    <dbReference type="NCBI Taxonomy" id="568069"/>
    <lineage>
        <taxon>Eukaryota</taxon>
        <taxon>Metazoa</taxon>
        <taxon>Ecdysozoa</taxon>
        <taxon>Arthropoda</taxon>
        <taxon>Hexapoda</taxon>
        <taxon>Insecta</taxon>
        <taxon>Pterygota</taxon>
        <taxon>Neoptera</taxon>
        <taxon>Endopterygota</taxon>
        <taxon>Diptera</taxon>
        <taxon>Nematocera</taxon>
        <taxon>Chironomoidea</taxon>
        <taxon>Chironomidae</taxon>
        <taxon>Clunio</taxon>
    </lineage>
</organism>
<dbReference type="Proteomes" id="UP000183832">
    <property type="component" value="Unassembled WGS sequence"/>
</dbReference>
<sequence>MILLVLSTLILLYLWHYRKFYIYASKLPSVEGGLPIVGFAHLLLGKNNEEIYIEMNKITSSPGPSPRSFWLGPMFMIIIDDPMQLQNVLNSPKCIDKPSLYEGLGMKKGN</sequence>